<dbReference type="InterPro" id="IPR035940">
    <property type="entry name" value="CAP_sf"/>
</dbReference>
<dbReference type="Ensembl" id="ENSUMAT00000010051.1">
    <property type="protein sequence ID" value="ENSUMAP00000008421.1"/>
    <property type="gene ID" value="ENSUMAG00000006421.1"/>
</dbReference>
<dbReference type="AlphaFoldDB" id="A0A452TJR3"/>
<proteinExistence type="predicted"/>
<protein>
    <submittedName>
        <fullName evidence="1">Uncharacterized protein</fullName>
    </submittedName>
</protein>
<reference evidence="1" key="1">
    <citation type="submission" date="2019-03" db="UniProtKB">
        <authorList>
            <consortium name="Ensembl"/>
        </authorList>
    </citation>
    <scope>IDENTIFICATION</scope>
</reference>
<organism evidence="1">
    <name type="scientific">Ursus maritimus</name>
    <name type="common">Polar bear</name>
    <name type="synonym">Thalarctos maritimus</name>
    <dbReference type="NCBI Taxonomy" id="29073"/>
    <lineage>
        <taxon>Eukaryota</taxon>
        <taxon>Metazoa</taxon>
        <taxon>Chordata</taxon>
        <taxon>Craniata</taxon>
        <taxon>Vertebrata</taxon>
        <taxon>Euteleostomi</taxon>
        <taxon>Mammalia</taxon>
        <taxon>Eutheria</taxon>
        <taxon>Laurasiatheria</taxon>
        <taxon>Carnivora</taxon>
        <taxon>Caniformia</taxon>
        <taxon>Ursidae</taxon>
        <taxon>Ursus</taxon>
    </lineage>
</organism>
<accession>A0A452TJR3</accession>
<evidence type="ECO:0000313" key="1">
    <source>
        <dbReference type="Ensembl" id="ENSUMAP00000008421"/>
    </source>
</evidence>
<sequence>LIRNPLHHYQSKICKTGHFIAMVWKMGMGKAPASEGSSFMVARYLPAGNVKTFIKCNGKMADLRWIRSA</sequence>
<dbReference type="Gene3D" id="3.40.33.10">
    <property type="entry name" value="CAP"/>
    <property type="match status" value="1"/>
</dbReference>
<dbReference type="GeneTree" id="ENSGT00940000168422"/>
<name>A0A452TJR3_URSMA</name>
<dbReference type="SUPFAM" id="SSF55797">
    <property type="entry name" value="PR-1-like"/>
    <property type="match status" value="1"/>
</dbReference>